<dbReference type="SUPFAM" id="SSF50044">
    <property type="entry name" value="SH3-domain"/>
    <property type="match status" value="1"/>
</dbReference>
<keyword evidence="1 2" id="KW-0728">SH3 domain</keyword>
<comment type="caution">
    <text evidence="5">The sequence shown here is derived from an EMBL/GenBank/DDBJ whole genome shotgun (WGS) entry which is preliminary data.</text>
</comment>
<dbReference type="CDD" id="cd00590">
    <property type="entry name" value="RRM_SF"/>
    <property type="match status" value="1"/>
</dbReference>
<sequence>MISSNSQTKLDEENLLRAFVDMIDFFGLQPRVFLQPPDENEEDDYFDEYRIDHIPQSATEQTIQRFCNNYGKTESITFSDTPGTNGEFKQAIVSVQLDISHDDFIAAGQLAIIKKSEIFIIEHQRHSKNMYPSSAPVFLISNIPYRMKRETLQDIFDKYGNVLWISLSPKIHRSSPRTSYFSIELTDDIPNFLQNILELTVDDNHFDIEQYHPDPPSIPSDPPPSLPPGLVETAGDSISSAQSYSLSTTSSSHHISNHPTNHVGPNSPPLARPPSLPPPIRSNNSQSHSSVQPDHIHKDRHRNETQIEQTYQHSQNQYTHSPAMHQSNGSLDSASETDIDFENLKESLKSELTQEVNTRLKSIEEETQKRVETLQKTLLDRITLMSQATSAAPLPPPGDLSSHNTTSVKQGKIVHSVDRRVLDQILVVEEGTEVDILSEIPESRWMIVKNKSTGAIGYVPSDYINTLPQTG</sequence>
<feature type="compositionally biased region" description="Pro residues" evidence="3">
    <location>
        <begin position="213"/>
        <end position="227"/>
    </location>
</feature>
<dbReference type="SUPFAM" id="SSF54928">
    <property type="entry name" value="RNA-binding domain, RBD"/>
    <property type="match status" value="1"/>
</dbReference>
<feature type="region of interest" description="Disordered" evidence="3">
    <location>
        <begin position="207"/>
        <end position="298"/>
    </location>
</feature>
<dbReference type="InterPro" id="IPR001452">
    <property type="entry name" value="SH3_domain"/>
</dbReference>
<evidence type="ECO:0000313" key="6">
    <source>
        <dbReference type="Proteomes" id="UP001281761"/>
    </source>
</evidence>
<dbReference type="Proteomes" id="UP001281761">
    <property type="component" value="Unassembled WGS sequence"/>
</dbReference>
<gene>
    <name evidence="5" type="ORF">BLNAU_3573</name>
</gene>
<organism evidence="5 6">
    <name type="scientific">Blattamonas nauphoetae</name>
    <dbReference type="NCBI Taxonomy" id="2049346"/>
    <lineage>
        <taxon>Eukaryota</taxon>
        <taxon>Metamonada</taxon>
        <taxon>Preaxostyla</taxon>
        <taxon>Oxymonadida</taxon>
        <taxon>Blattamonas</taxon>
    </lineage>
</organism>
<dbReference type="PROSITE" id="PS50002">
    <property type="entry name" value="SH3"/>
    <property type="match status" value="1"/>
</dbReference>
<feature type="compositionally biased region" description="Low complexity" evidence="3">
    <location>
        <begin position="237"/>
        <end position="254"/>
    </location>
</feature>
<keyword evidence="6" id="KW-1185">Reference proteome</keyword>
<proteinExistence type="predicted"/>
<evidence type="ECO:0000256" key="2">
    <source>
        <dbReference type="PROSITE-ProRule" id="PRU00192"/>
    </source>
</evidence>
<dbReference type="EMBL" id="JARBJD010000016">
    <property type="protein sequence ID" value="KAK2961452.1"/>
    <property type="molecule type" value="Genomic_DNA"/>
</dbReference>
<evidence type="ECO:0000256" key="3">
    <source>
        <dbReference type="SAM" id="MobiDB-lite"/>
    </source>
</evidence>
<evidence type="ECO:0000313" key="5">
    <source>
        <dbReference type="EMBL" id="KAK2961452.1"/>
    </source>
</evidence>
<evidence type="ECO:0000259" key="4">
    <source>
        <dbReference type="PROSITE" id="PS50002"/>
    </source>
</evidence>
<protein>
    <recommendedName>
        <fullName evidence="4">SH3 domain-containing protein</fullName>
    </recommendedName>
</protein>
<feature type="compositionally biased region" description="Pro residues" evidence="3">
    <location>
        <begin position="266"/>
        <end position="280"/>
    </location>
</feature>
<feature type="domain" description="SH3" evidence="4">
    <location>
        <begin position="406"/>
        <end position="469"/>
    </location>
</feature>
<dbReference type="Gene3D" id="2.30.30.40">
    <property type="entry name" value="SH3 Domains"/>
    <property type="match status" value="1"/>
</dbReference>
<reference evidence="5 6" key="1">
    <citation type="journal article" date="2022" name="bioRxiv">
        <title>Genomics of Preaxostyla Flagellates Illuminates Evolutionary Transitions and the Path Towards Mitochondrial Loss.</title>
        <authorList>
            <person name="Novak L.V.F."/>
            <person name="Treitli S.C."/>
            <person name="Pyrih J."/>
            <person name="Halakuc P."/>
            <person name="Pipaliya S.V."/>
            <person name="Vacek V."/>
            <person name="Brzon O."/>
            <person name="Soukal P."/>
            <person name="Eme L."/>
            <person name="Dacks J.B."/>
            <person name="Karnkowska A."/>
            <person name="Elias M."/>
            <person name="Hampl V."/>
        </authorList>
    </citation>
    <scope>NUCLEOTIDE SEQUENCE [LARGE SCALE GENOMIC DNA]</scope>
    <source>
        <strain evidence="5">NAU3</strain>
        <tissue evidence="5">Gut</tissue>
    </source>
</reference>
<name>A0ABQ9YCE9_9EUKA</name>
<dbReference type="InterPro" id="IPR035979">
    <property type="entry name" value="RBD_domain_sf"/>
</dbReference>
<evidence type="ECO:0000256" key="1">
    <source>
        <dbReference type="ARBA" id="ARBA00022443"/>
    </source>
</evidence>
<accession>A0ABQ9YCE9</accession>
<dbReference type="InterPro" id="IPR036028">
    <property type="entry name" value="SH3-like_dom_sf"/>
</dbReference>